<dbReference type="InterPro" id="IPR054722">
    <property type="entry name" value="PolX-like_BBD"/>
</dbReference>
<feature type="domain" description="GAG-pre-integrase" evidence="1">
    <location>
        <begin position="136"/>
        <end position="199"/>
    </location>
</feature>
<sequence length="220" mass="25196">MRGDEATEGAFKQIIRERVLETYKEISSLRTTKGKLKDLQENETFCVALIAVEPTMLRKIVGTKAKGKWTIAISTKRGTKIVTNVFYIPELDQNLLSVTQMLRNGYAVSFKEKFCFITDVHGTEIAKIQMNGNSFYLKLDLVEDHVFSAKIDESVVWHKRYGHFNLKSLKFMQEAGMVEDMLEITINAQTCESCDLGKQHRKSFPQNMSKKATHKLELVH</sequence>
<dbReference type="MEROPS" id="A11.051"/>
<feature type="domain" description="Retrovirus-related Pol polyprotein from transposon TNT 1-94-like beta-barrel" evidence="2">
    <location>
        <begin position="64"/>
        <end position="106"/>
    </location>
</feature>
<dbReference type="AlphaFoldDB" id="A5B165"/>
<organism evidence="3">
    <name type="scientific">Vitis vinifera</name>
    <name type="common">Grape</name>
    <dbReference type="NCBI Taxonomy" id="29760"/>
    <lineage>
        <taxon>Eukaryota</taxon>
        <taxon>Viridiplantae</taxon>
        <taxon>Streptophyta</taxon>
        <taxon>Embryophyta</taxon>
        <taxon>Tracheophyta</taxon>
        <taxon>Spermatophyta</taxon>
        <taxon>Magnoliopsida</taxon>
        <taxon>eudicotyledons</taxon>
        <taxon>Gunneridae</taxon>
        <taxon>Pentapetalae</taxon>
        <taxon>rosids</taxon>
        <taxon>Vitales</taxon>
        <taxon>Vitaceae</taxon>
        <taxon>Viteae</taxon>
        <taxon>Vitis</taxon>
    </lineage>
</organism>
<protein>
    <submittedName>
        <fullName evidence="3">Uncharacterized protein</fullName>
    </submittedName>
</protein>
<dbReference type="InterPro" id="IPR025724">
    <property type="entry name" value="GAG-pre-integrase_dom"/>
</dbReference>
<dbReference type="Pfam" id="PF22936">
    <property type="entry name" value="Pol_BBD"/>
    <property type="match status" value="1"/>
</dbReference>
<dbReference type="Pfam" id="PF13976">
    <property type="entry name" value="gag_pre-integrs"/>
    <property type="match status" value="1"/>
</dbReference>
<gene>
    <name evidence="3" type="ORF">VITISV_029509</name>
</gene>
<proteinExistence type="predicted"/>
<evidence type="ECO:0000313" key="3">
    <source>
        <dbReference type="EMBL" id="CAN76292.1"/>
    </source>
</evidence>
<dbReference type="EMBL" id="AM443035">
    <property type="protein sequence ID" value="CAN76292.1"/>
    <property type="molecule type" value="Genomic_DNA"/>
</dbReference>
<accession>A5B165</accession>
<reference evidence="3" key="1">
    <citation type="journal article" date="2007" name="PLoS ONE">
        <title>The first genome sequence of an elite grapevine cultivar (Pinot noir Vitis vinifera L.): coping with a highly heterozygous genome.</title>
        <authorList>
            <person name="Velasco R."/>
            <person name="Zharkikh A."/>
            <person name="Troggio M."/>
            <person name="Cartwright D.A."/>
            <person name="Cestaro A."/>
            <person name="Pruss D."/>
            <person name="Pindo M."/>
            <person name="FitzGerald L.M."/>
            <person name="Vezzulli S."/>
            <person name="Reid J."/>
            <person name="Malacarne G."/>
            <person name="Iliev D."/>
            <person name="Coppola G."/>
            <person name="Wardell B."/>
            <person name="Micheletti D."/>
            <person name="Macalma T."/>
            <person name="Facci M."/>
            <person name="Mitchell J.T."/>
            <person name="Perazzolli M."/>
            <person name="Eldredge G."/>
            <person name="Gatto P."/>
            <person name="Oyzerski R."/>
            <person name="Moretto M."/>
            <person name="Gutin N."/>
            <person name="Stefanini M."/>
            <person name="Chen Y."/>
            <person name="Segala C."/>
            <person name="Davenport C."/>
            <person name="Dematte L."/>
            <person name="Mraz A."/>
            <person name="Battilana J."/>
            <person name="Stormo K."/>
            <person name="Costa F."/>
            <person name="Tao Q."/>
            <person name="Si-Ammour A."/>
            <person name="Harkins T."/>
            <person name="Lackey A."/>
            <person name="Perbost C."/>
            <person name="Taillon B."/>
            <person name="Stella A."/>
            <person name="Solovyev V."/>
            <person name="Fawcett J.A."/>
            <person name="Sterck L."/>
            <person name="Vandepoele K."/>
            <person name="Grando S.M."/>
            <person name="Toppo S."/>
            <person name="Moser C."/>
            <person name="Lanchbury J."/>
            <person name="Bogden R."/>
            <person name="Skolnick M."/>
            <person name="Sgaramella V."/>
            <person name="Bhatnagar S.K."/>
            <person name="Fontana P."/>
            <person name="Gutin A."/>
            <person name="Van de Peer Y."/>
            <person name="Salamini F."/>
            <person name="Viola R."/>
        </authorList>
    </citation>
    <scope>NUCLEOTIDE SEQUENCE</scope>
</reference>
<name>A5B165_VITVI</name>
<evidence type="ECO:0000259" key="1">
    <source>
        <dbReference type="Pfam" id="PF13976"/>
    </source>
</evidence>
<evidence type="ECO:0000259" key="2">
    <source>
        <dbReference type="Pfam" id="PF22936"/>
    </source>
</evidence>